<reference evidence="2 3" key="1">
    <citation type="submission" date="2018-02" db="EMBL/GenBank/DDBJ databases">
        <title>The genomes of Aspergillus section Nigri reveals drivers in fungal speciation.</title>
        <authorList>
            <consortium name="DOE Joint Genome Institute"/>
            <person name="Vesth T.C."/>
            <person name="Nybo J."/>
            <person name="Theobald S."/>
            <person name="Brandl J."/>
            <person name="Frisvad J.C."/>
            <person name="Nielsen K.F."/>
            <person name="Lyhne E.K."/>
            <person name="Kogle M.E."/>
            <person name="Kuo A."/>
            <person name="Riley R."/>
            <person name="Clum A."/>
            <person name="Nolan M."/>
            <person name="Lipzen A."/>
            <person name="Salamov A."/>
            <person name="Henrissat B."/>
            <person name="Wiebenga A."/>
            <person name="De vries R.P."/>
            <person name="Grigoriev I.V."/>
            <person name="Mortensen U.H."/>
            <person name="Andersen M.R."/>
            <person name="Baker S.E."/>
        </authorList>
    </citation>
    <scope>NUCLEOTIDE SEQUENCE [LARGE SCALE GENOMIC DNA]</scope>
    <source>
        <strain evidence="2 3">CBS 115571</strain>
    </source>
</reference>
<evidence type="ECO:0000256" key="1">
    <source>
        <dbReference type="SAM" id="MobiDB-lite"/>
    </source>
</evidence>
<organism evidence="2 3">
    <name type="scientific">Aspergillus violaceofuscus (strain CBS 115571)</name>
    <dbReference type="NCBI Taxonomy" id="1450538"/>
    <lineage>
        <taxon>Eukaryota</taxon>
        <taxon>Fungi</taxon>
        <taxon>Dikarya</taxon>
        <taxon>Ascomycota</taxon>
        <taxon>Pezizomycotina</taxon>
        <taxon>Eurotiomycetes</taxon>
        <taxon>Eurotiomycetidae</taxon>
        <taxon>Eurotiales</taxon>
        <taxon>Aspergillaceae</taxon>
        <taxon>Aspergillus</taxon>
    </lineage>
</organism>
<feature type="region of interest" description="Disordered" evidence="1">
    <location>
        <begin position="102"/>
        <end position="146"/>
    </location>
</feature>
<accession>A0A2V5H4G3</accession>
<sequence>MANPLKILSPDDNVVKWFEEESIRYAYFHTPVAELYWLVSTNRHTIMPVKFLIPEETMDQACEVLTRHGLVPCPYGVDCQLTRSLAQIPSTMEHYHAALPADAGAHGQPHPDAMEVDETQPTQPQPQDPDAMDLDEDIPAFPPASSAGAPSAACGLTILLYPQEDLFWFFPAPPRRTELDNSHCYIESREPIICGLWTCAVVTYTQRTWAETVVINLSRDLATRAGVPQAYWHAELKHIAMFWYNDHPAVYQTEPPTVDLHPRNMVKPYTTILGLFREALWFHDRDGFSDAVQAELRAMFDALDLMGLFPPGPGRNVDPCIDHTFTGHGPVPAYLEGSVAGIRRDFRQRQDGSA</sequence>
<evidence type="ECO:0000313" key="2">
    <source>
        <dbReference type="EMBL" id="PYI18958.1"/>
    </source>
</evidence>
<name>A0A2V5H4G3_ASPV1</name>
<dbReference type="Proteomes" id="UP000249829">
    <property type="component" value="Unassembled WGS sequence"/>
</dbReference>
<dbReference type="OMA" id="CYIESRE"/>
<gene>
    <name evidence="2" type="ORF">BO99DRAFT_150839</name>
</gene>
<proteinExistence type="predicted"/>
<evidence type="ECO:0000313" key="3">
    <source>
        <dbReference type="Proteomes" id="UP000249829"/>
    </source>
</evidence>
<keyword evidence="3" id="KW-1185">Reference proteome</keyword>
<protein>
    <submittedName>
        <fullName evidence="2">Uncharacterized protein</fullName>
    </submittedName>
</protein>
<dbReference type="AlphaFoldDB" id="A0A2V5H4G3"/>
<dbReference type="EMBL" id="KZ825139">
    <property type="protein sequence ID" value="PYI18958.1"/>
    <property type="molecule type" value="Genomic_DNA"/>
</dbReference>